<sequence length="60" mass="6814">MREGQCISHFDATAQVGLECLVKAQARNGEILQALVRALDLVRGVRDEKRHHVMLMEVRD</sequence>
<keyword evidence="2" id="KW-1185">Reference proteome</keyword>
<accession>A0A2U1K960</accession>
<dbReference type="AlphaFoldDB" id="A0A2U1K960"/>
<protein>
    <submittedName>
        <fullName evidence="1">Uncharacterized protein</fullName>
    </submittedName>
</protein>
<name>A0A2U1K960_ARTAN</name>
<dbReference type="Proteomes" id="UP000245207">
    <property type="component" value="Unassembled WGS sequence"/>
</dbReference>
<comment type="caution">
    <text evidence="1">The sequence shown here is derived from an EMBL/GenBank/DDBJ whole genome shotgun (WGS) entry which is preliminary data.</text>
</comment>
<organism evidence="1 2">
    <name type="scientific">Artemisia annua</name>
    <name type="common">Sweet wormwood</name>
    <dbReference type="NCBI Taxonomy" id="35608"/>
    <lineage>
        <taxon>Eukaryota</taxon>
        <taxon>Viridiplantae</taxon>
        <taxon>Streptophyta</taxon>
        <taxon>Embryophyta</taxon>
        <taxon>Tracheophyta</taxon>
        <taxon>Spermatophyta</taxon>
        <taxon>Magnoliopsida</taxon>
        <taxon>eudicotyledons</taxon>
        <taxon>Gunneridae</taxon>
        <taxon>Pentapetalae</taxon>
        <taxon>asterids</taxon>
        <taxon>campanulids</taxon>
        <taxon>Asterales</taxon>
        <taxon>Asteraceae</taxon>
        <taxon>Asteroideae</taxon>
        <taxon>Anthemideae</taxon>
        <taxon>Artemisiinae</taxon>
        <taxon>Artemisia</taxon>
    </lineage>
</organism>
<proteinExistence type="predicted"/>
<reference evidence="1 2" key="1">
    <citation type="journal article" date="2018" name="Mol. Plant">
        <title>The genome of Artemisia annua provides insight into the evolution of Asteraceae family and artemisinin biosynthesis.</title>
        <authorList>
            <person name="Shen Q."/>
            <person name="Zhang L."/>
            <person name="Liao Z."/>
            <person name="Wang S."/>
            <person name="Yan T."/>
            <person name="Shi P."/>
            <person name="Liu M."/>
            <person name="Fu X."/>
            <person name="Pan Q."/>
            <person name="Wang Y."/>
            <person name="Lv Z."/>
            <person name="Lu X."/>
            <person name="Zhang F."/>
            <person name="Jiang W."/>
            <person name="Ma Y."/>
            <person name="Chen M."/>
            <person name="Hao X."/>
            <person name="Li L."/>
            <person name="Tang Y."/>
            <person name="Lv G."/>
            <person name="Zhou Y."/>
            <person name="Sun X."/>
            <person name="Brodelius P.E."/>
            <person name="Rose J.K.C."/>
            <person name="Tang K."/>
        </authorList>
    </citation>
    <scope>NUCLEOTIDE SEQUENCE [LARGE SCALE GENOMIC DNA]</scope>
    <source>
        <strain evidence="2">cv. Huhao1</strain>
        <tissue evidence="1">Leaf</tissue>
    </source>
</reference>
<gene>
    <name evidence="1" type="ORF">CTI12_AA629860</name>
</gene>
<evidence type="ECO:0000313" key="2">
    <source>
        <dbReference type="Proteomes" id="UP000245207"/>
    </source>
</evidence>
<dbReference type="EMBL" id="PKPP01031287">
    <property type="protein sequence ID" value="PWA19476.1"/>
    <property type="molecule type" value="Genomic_DNA"/>
</dbReference>
<evidence type="ECO:0000313" key="1">
    <source>
        <dbReference type="EMBL" id="PWA19476.1"/>
    </source>
</evidence>